<dbReference type="Gene3D" id="3.40.50.2000">
    <property type="entry name" value="Glycogen Phosphorylase B"/>
    <property type="match status" value="2"/>
</dbReference>
<evidence type="ECO:0008006" key="6">
    <source>
        <dbReference type="Google" id="ProtNLM"/>
    </source>
</evidence>
<protein>
    <recommendedName>
        <fullName evidence="6">Glycosyl transferase family 9</fullName>
    </recommendedName>
</protein>
<dbReference type="GO" id="GO:0009244">
    <property type="term" value="P:lipopolysaccharide core region biosynthetic process"/>
    <property type="evidence" value="ECO:0007669"/>
    <property type="project" value="TreeGrafter"/>
</dbReference>
<dbReference type="CDD" id="cd03789">
    <property type="entry name" value="GT9_LPS_heptosyltransferase"/>
    <property type="match status" value="1"/>
</dbReference>
<accession>A0A1F5Y122</accession>
<sequence length="388" mass="43765">MTFFGLASYIYSAMKVFFHLRIKPVIIIFGGIILSPALLFLSRRKTNSDQLRILIIPQSTRIGDLVLTTPVFRAIKKKYPGAYLGVALSKKSAGIVKNNPHIDKIFILRSAGFWKDVLEIRKASFDWSFCLSGSALGNIVSLWCFIPNRAKITRRPRPFLEFLTDWLATYKLRYEHHTYLPRYYLRILKPLGINNSDAKSEIFISDSGEKGAEKYFKDKNIYPSDTVVGISITAGNKIKEWGDEKFRKLARKIKAKYNAKIIFIGGVADKNRIAKIFSDKNFFEATDFSLKELPSLIRRLTLYIAVDTGPIYIAHALNVPLVDIIGPVDPSEQPPSDKRSVQVLPAPGIKPSSFVLKKPGRLAEHKMAIESIKVEDVLMAVDKLLTGL</sequence>
<keyword evidence="3" id="KW-0472">Membrane</keyword>
<dbReference type="PANTHER" id="PTHR30160">
    <property type="entry name" value="TETRAACYLDISACCHARIDE 4'-KINASE-RELATED"/>
    <property type="match status" value="1"/>
</dbReference>
<evidence type="ECO:0000313" key="4">
    <source>
        <dbReference type="EMBL" id="OGF93746.1"/>
    </source>
</evidence>
<dbReference type="AlphaFoldDB" id="A0A1F5Y122"/>
<evidence type="ECO:0000256" key="1">
    <source>
        <dbReference type="ARBA" id="ARBA00022676"/>
    </source>
</evidence>
<name>A0A1F5Y122_9BACT</name>
<comment type="caution">
    <text evidence="4">The sequence shown here is derived from an EMBL/GenBank/DDBJ whole genome shotgun (WGS) entry which is preliminary data.</text>
</comment>
<proteinExistence type="predicted"/>
<evidence type="ECO:0000256" key="3">
    <source>
        <dbReference type="SAM" id="Phobius"/>
    </source>
</evidence>
<dbReference type="InterPro" id="IPR002201">
    <property type="entry name" value="Glyco_trans_9"/>
</dbReference>
<keyword evidence="3" id="KW-1133">Transmembrane helix</keyword>
<dbReference type="STRING" id="1798364.A3G54_04315"/>
<dbReference type="EMBL" id="MFIQ01000006">
    <property type="protein sequence ID" value="OGF93746.1"/>
    <property type="molecule type" value="Genomic_DNA"/>
</dbReference>
<feature type="transmembrane region" description="Helical" evidence="3">
    <location>
        <begin position="20"/>
        <end position="41"/>
    </location>
</feature>
<evidence type="ECO:0000256" key="2">
    <source>
        <dbReference type="ARBA" id="ARBA00022679"/>
    </source>
</evidence>
<organism evidence="4 5">
    <name type="scientific">Candidatus Giovannonibacteria bacterium RIFCSPLOWO2_12_FULL_44_15</name>
    <dbReference type="NCBI Taxonomy" id="1798364"/>
    <lineage>
        <taxon>Bacteria</taxon>
        <taxon>Candidatus Giovannoniibacteriota</taxon>
    </lineage>
</organism>
<dbReference type="InterPro" id="IPR051199">
    <property type="entry name" value="LPS_LOS_Heptosyltrfase"/>
</dbReference>
<dbReference type="GO" id="GO:0008713">
    <property type="term" value="F:ADP-heptose-lipopolysaccharide heptosyltransferase activity"/>
    <property type="evidence" value="ECO:0007669"/>
    <property type="project" value="TreeGrafter"/>
</dbReference>
<dbReference type="SUPFAM" id="SSF53756">
    <property type="entry name" value="UDP-Glycosyltransferase/glycogen phosphorylase"/>
    <property type="match status" value="1"/>
</dbReference>
<evidence type="ECO:0000313" key="5">
    <source>
        <dbReference type="Proteomes" id="UP000178894"/>
    </source>
</evidence>
<reference evidence="4 5" key="1">
    <citation type="journal article" date="2016" name="Nat. Commun.">
        <title>Thousands of microbial genomes shed light on interconnected biogeochemical processes in an aquifer system.</title>
        <authorList>
            <person name="Anantharaman K."/>
            <person name="Brown C.T."/>
            <person name="Hug L.A."/>
            <person name="Sharon I."/>
            <person name="Castelle C.J."/>
            <person name="Probst A.J."/>
            <person name="Thomas B.C."/>
            <person name="Singh A."/>
            <person name="Wilkins M.J."/>
            <person name="Karaoz U."/>
            <person name="Brodie E.L."/>
            <person name="Williams K.H."/>
            <person name="Hubbard S.S."/>
            <person name="Banfield J.F."/>
        </authorList>
    </citation>
    <scope>NUCLEOTIDE SEQUENCE [LARGE SCALE GENOMIC DNA]</scope>
</reference>
<gene>
    <name evidence="4" type="ORF">A3G54_04315</name>
</gene>
<dbReference type="Pfam" id="PF01075">
    <property type="entry name" value="Glyco_transf_9"/>
    <property type="match status" value="1"/>
</dbReference>
<keyword evidence="2" id="KW-0808">Transferase</keyword>
<dbReference type="PANTHER" id="PTHR30160:SF7">
    <property type="entry name" value="ADP-HEPTOSE--LPS HEPTOSYLTRANSFERASE 2"/>
    <property type="match status" value="1"/>
</dbReference>
<keyword evidence="1" id="KW-0328">Glycosyltransferase</keyword>
<dbReference type="GO" id="GO:0005829">
    <property type="term" value="C:cytosol"/>
    <property type="evidence" value="ECO:0007669"/>
    <property type="project" value="TreeGrafter"/>
</dbReference>
<keyword evidence="3" id="KW-0812">Transmembrane</keyword>
<dbReference type="Proteomes" id="UP000178894">
    <property type="component" value="Unassembled WGS sequence"/>
</dbReference>